<organism evidence="2 3">
    <name type="scientific">Aspergillus cristatus</name>
    <name type="common">Chinese Fuzhuan brick tea-fermentation fungus</name>
    <name type="synonym">Eurotium cristatum</name>
    <dbReference type="NCBI Taxonomy" id="573508"/>
    <lineage>
        <taxon>Eukaryota</taxon>
        <taxon>Fungi</taxon>
        <taxon>Dikarya</taxon>
        <taxon>Ascomycota</taxon>
        <taxon>Pezizomycotina</taxon>
        <taxon>Eurotiomycetes</taxon>
        <taxon>Eurotiomycetidae</taxon>
        <taxon>Eurotiales</taxon>
        <taxon>Aspergillaceae</taxon>
        <taxon>Aspergillus</taxon>
        <taxon>Aspergillus subgen. Aspergillus</taxon>
    </lineage>
</organism>
<dbReference type="AlphaFoldDB" id="A0A1E3BNZ8"/>
<dbReference type="VEuPathDB" id="FungiDB:SI65_00279"/>
<reference evidence="2 3" key="1">
    <citation type="journal article" date="2016" name="BMC Genomics">
        <title>Comparative genomic and transcriptomic analyses of the Fuzhuan brick tea-fermentation fungus Aspergillus cristatus.</title>
        <authorList>
            <person name="Ge Y."/>
            <person name="Wang Y."/>
            <person name="Liu Y."/>
            <person name="Tan Y."/>
            <person name="Ren X."/>
            <person name="Zhang X."/>
            <person name="Hyde K.D."/>
            <person name="Liu Y."/>
            <person name="Liu Z."/>
        </authorList>
    </citation>
    <scope>NUCLEOTIDE SEQUENCE [LARGE SCALE GENOMIC DNA]</scope>
    <source>
        <strain evidence="2 3">GZAAS20.1005</strain>
    </source>
</reference>
<sequence>MLSIKSLVTDTMDTRNGGAHHSINRDGNTTIADESEDATATAPVTQLPTPPATPPVHSESSRRYTPKLPRHNRVASAGLRITIPNDSDYHAYALCRPLPESEDPITYMTPVGYGYTVFASTGQMLYLFIPGPKLPHQVPRYSVPPDGSIRPIVAPTDSVSPLSLPGPMLPHSGSHAGSMLPVGSTLCTRENTLFIPVSTISQGIVQGSTLWMAKSNFPQAPLGASNVFTFAQYKAAPPAQGPSSSSQRQPNEHPTPLKQRAFETQRTAPKRKFGSVEPIVPPGFMANSDKNGRWDVDYYSRWYPLIVSKNKRRRLR</sequence>
<gene>
    <name evidence="2" type="ORF">SI65_00279</name>
</gene>
<proteinExistence type="predicted"/>
<comment type="caution">
    <text evidence="2">The sequence shown here is derived from an EMBL/GenBank/DDBJ whole genome shotgun (WGS) entry which is preliminary data.</text>
</comment>
<feature type="region of interest" description="Disordered" evidence="1">
    <location>
        <begin position="1"/>
        <end position="69"/>
    </location>
</feature>
<name>A0A1E3BNZ8_ASPCR</name>
<evidence type="ECO:0000256" key="1">
    <source>
        <dbReference type="SAM" id="MobiDB-lite"/>
    </source>
</evidence>
<keyword evidence="3" id="KW-1185">Reference proteome</keyword>
<dbReference type="OrthoDB" id="4498187at2759"/>
<feature type="compositionally biased region" description="Polar residues" evidence="1">
    <location>
        <begin position="1"/>
        <end position="11"/>
    </location>
</feature>
<accession>A0A1E3BNZ8</accession>
<dbReference type="EMBL" id="JXNT01000001">
    <property type="protein sequence ID" value="ODM22690.1"/>
    <property type="molecule type" value="Genomic_DNA"/>
</dbReference>
<evidence type="ECO:0000313" key="2">
    <source>
        <dbReference type="EMBL" id="ODM22690.1"/>
    </source>
</evidence>
<dbReference type="Proteomes" id="UP000094569">
    <property type="component" value="Unassembled WGS sequence"/>
</dbReference>
<protein>
    <submittedName>
        <fullName evidence="2">Uncharacterized protein</fullName>
    </submittedName>
</protein>
<feature type="region of interest" description="Disordered" evidence="1">
    <location>
        <begin position="235"/>
        <end position="286"/>
    </location>
</feature>
<evidence type="ECO:0000313" key="3">
    <source>
        <dbReference type="Proteomes" id="UP000094569"/>
    </source>
</evidence>
<feature type="compositionally biased region" description="Low complexity" evidence="1">
    <location>
        <begin position="235"/>
        <end position="249"/>
    </location>
</feature>